<evidence type="ECO:0000313" key="2">
    <source>
        <dbReference type="EMBL" id="KAH7141596.1"/>
    </source>
</evidence>
<dbReference type="OrthoDB" id="5086500at2759"/>
<evidence type="ECO:0000313" key="3">
    <source>
        <dbReference type="Proteomes" id="UP000717696"/>
    </source>
</evidence>
<feature type="region of interest" description="Disordered" evidence="1">
    <location>
        <begin position="220"/>
        <end position="239"/>
    </location>
</feature>
<reference evidence="2" key="1">
    <citation type="journal article" date="2021" name="Nat. Commun.">
        <title>Genetic determinants of endophytism in the Arabidopsis root mycobiome.</title>
        <authorList>
            <person name="Mesny F."/>
            <person name="Miyauchi S."/>
            <person name="Thiergart T."/>
            <person name="Pickel B."/>
            <person name="Atanasova L."/>
            <person name="Karlsson M."/>
            <person name="Huettel B."/>
            <person name="Barry K.W."/>
            <person name="Haridas S."/>
            <person name="Chen C."/>
            <person name="Bauer D."/>
            <person name="Andreopoulos W."/>
            <person name="Pangilinan J."/>
            <person name="LaButti K."/>
            <person name="Riley R."/>
            <person name="Lipzen A."/>
            <person name="Clum A."/>
            <person name="Drula E."/>
            <person name="Henrissat B."/>
            <person name="Kohler A."/>
            <person name="Grigoriev I.V."/>
            <person name="Martin F.M."/>
            <person name="Hacquard S."/>
        </authorList>
    </citation>
    <scope>NUCLEOTIDE SEQUENCE</scope>
    <source>
        <strain evidence="2">MPI-CAGE-AT-0021</strain>
    </source>
</reference>
<dbReference type="Pfam" id="PF20246">
    <property type="entry name" value="DUF6601"/>
    <property type="match status" value="1"/>
</dbReference>
<protein>
    <submittedName>
        <fullName evidence="2">Uncharacterized protein</fullName>
    </submittedName>
</protein>
<dbReference type="PANTHER" id="PTHR34414:SF1">
    <property type="entry name" value="SUBTILISIN-LIKE SERINE PROTEASE"/>
    <property type="match status" value="1"/>
</dbReference>
<proteinExistence type="predicted"/>
<evidence type="ECO:0000256" key="1">
    <source>
        <dbReference type="SAM" id="MobiDB-lite"/>
    </source>
</evidence>
<dbReference type="PANTHER" id="PTHR34414">
    <property type="entry name" value="HET DOMAIN-CONTAINING PROTEIN-RELATED"/>
    <property type="match status" value="1"/>
</dbReference>
<sequence length="239" mass="27628">MLDCCHALRREGARPAAAGQHSQLALGHGRVMPPRPLHHQLVLGREIVITERMDIHLVSTTGRMFLKPIPRFLLEPQLWTKYLSCGGDCGCSSNKDDAQGCTQELGRGIRQRVLGFLFSYAALISHESDFRIAKENRLLPPEISWPGWRIFVERLDTELIYPHIDPRFHSELRLNRLSKIYCLWQNLLLGYLPHCNQYIDFVHDKFILLSSSDATRRYAHRDAGRARHRPRIYPQQQTA</sequence>
<dbReference type="InterPro" id="IPR046536">
    <property type="entry name" value="DUF6601"/>
</dbReference>
<comment type="caution">
    <text evidence="2">The sequence shown here is derived from an EMBL/GenBank/DDBJ whole genome shotgun (WGS) entry which is preliminary data.</text>
</comment>
<gene>
    <name evidence="2" type="ORF">B0J13DRAFT_608531</name>
</gene>
<organism evidence="2 3">
    <name type="scientific">Dactylonectria estremocensis</name>
    <dbReference type="NCBI Taxonomy" id="1079267"/>
    <lineage>
        <taxon>Eukaryota</taxon>
        <taxon>Fungi</taxon>
        <taxon>Dikarya</taxon>
        <taxon>Ascomycota</taxon>
        <taxon>Pezizomycotina</taxon>
        <taxon>Sordariomycetes</taxon>
        <taxon>Hypocreomycetidae</taxon>
        <taxon>Hypocreales</taxon>
        <taxon>Nectriaceae</taxon>
        <taxon>Dactylonectria</taxon>
    </lineage>
</organism>
<dbReference type="Proteomes" id="UP000717696">
    <property type="component" value="Unassembled WGS sequence"/>
</dbReference>
<dbReference type="AlphaFoldDB" id="A0A9P9EQJ8"/>
<dbReference type="EMBL" id="JAGMUU010000012">
    <property type="protein sequence ID" value="KAH7141596.1"/>
    <property type="molecule type" value="Genomic_DNA"/>
</dbReference>
<keyword evidence="3" id="KW-1185">Reference proteome</keyword>
<name>A0A9P9EQJ8_9HYPO</name>
<accession>A0A9P9EQJ8</accession>